<name>A0ABV1DYI9_9FIRM</name>
<dbReference type="Gene3D" id="3.40.50.300">
    <property type="entry name" value="P-loop containing nucleotide triphosphate hydrolases"/>
    <property type="match status" value="2"/>
</dbReference>
<dbReference type="EC" id="5.6.2.4" evidence="9"/>
<protein>
    <recommendedName>
        <fullName evidence="9">DNA 3'-5' helicase</fullName>
        <ecNumber evidence="9">5.6.2.4</ecNumber>
    </recommendedName>
</protein>
<gene>
    <name evidence="15" type="ORF">WMO26_01740</name>
</gene>
<dbReference type="InterPro" id="IPR027417">
    <property type="entry name" value="P-loop_NTPase"/>
</dbReference>
<evidence type="ECO:0000256" key="5">
    <source>
        <dbReference type="ARBA" id="ARBA00022840"/>
    </source>
</evidence>
<sequence>MFIADLHIHSKYSRATSKECVAEYLDLWSRRKGIDLLGTGDFTHPAWREDLKEKLMPAEEGFYTLKDEYRLPDEGMGGSRRPRFVVSGEISSIYKKNGRVRKVHNLILLPGLEEAQALSKRLEAIGNIHSDGRPILGLDSRDLLEITLEVSPRAIFIPAHIWTPHFSLFGAFSGFDTIEECFEDLTPHIHALETGLSSDPPMNWRLSALDRFTLVSNSDAHSPAKLGREANLFTTELSYSAVKRALEEPESGGFGGTIEFFPEEGKYHLDGHRACKLCLSPSQTMHTDGKCPVCGRKLTIGVLHRVEELADRPEGFIPKRPAKFESLVPLPETIAASLGFSLISKKTAARYEALLRELGPEFYLLREAPLADIERVAGPCVAEGIRRVRAGQVELTPGYDGEYGKIHLLTPEEIGRLSGQMCFFKEEAAPSKKPTEIQTASPVKQASAVEPPEPLKTEPQTKDPLAGLNDQQRAAVTEEAKAVAVIAGPGTGKTKTLVSRILYLIQEKGVKPSQITAVTFTNKAAAEMRERLAKELGSKRRLKGMTIGTFHSICLSLLCEQKGDVTVIEEGEALSLAKEVTDSLPGRLSPRRLLREVSKVKNGMAPREDPPEQLAQAITLYNERLRAYGVLDFDDLLLCTRDVFSALDKQARRPFTHLLVDEFQDINEIQYQLIEEFAKDSESVFLIGDPDQAIYGFRGSDAHCFSRFLKEYPDTRVIRLTSNYRSTPQILACALPVLPALEEGEPPRTLEARRAEGERVRYVTAPDEKSQAIYVAKEIGRMVGGMDMLETDAGIKERGQTLGFSDIAVLYRTHRQAALLETCLRKEGIPYIVTGRDPGLLSDQGRGVLGFFRFLQNPRDLISLRACLRELFDCPPDLAASLLQELSQTGRTLEELGPEKKADKAVEKVLALREDFAPRFSKAKPQVLVREFLLACAIAETEEFGHLCAAAAFFDDMPSFLNALVFGQEGDLSRGFGRAYASDAVRLMTFHGAKGLEFPVTFLYDVSKGVLPLDAPGRTADEEEERRLFYVGMTRAQDELILLSAKEPSPFLADIPASQLVTGCTFLPKPPAQGKQMSLFDL</sequence>
<dbReference type="CDD" id="cd17932">
    <property type="entry name" value="DEXQc_UvrD"/>
    <property type="match status" value="1"/>
</dbReference>
<feature type="domain" description="UvrD-like helicase C-terminal" evidence="14">
    <location>
        <begin position="729"/>
        <end position="995"/>
    </location>
</feature>
<dbReference type="EMBL" id="JBBMFD010000001">
    <property type="protein sequence ID" value="MEQ2439545.1"/>
    <property type="molecule type" value="Genomic_DNA"/>
</dbReference>
<keyword evidence="5 11" id="KW-0067">ATP-binding</keyword>
<dbReference type="InterPro" id="IPR013986">
    <property type="entry name" value="DExx_box_DNA_helicase_dom_sf"/>
</dbReference>
<dbReference type="PROSITE" id="PS51198">
    <property type="entry name" value="UVRD_HELICASE_ATP_BIND"/>
    <property type="match status" value="1"/>
</dbReference>
<feature type="binding site" evidence="11">
    <location>
        <begin position="487"/>
        <end position="494"/>
    </location>
    <ligand>
        <name>ATP</name>
        <dbReference type="ChEBI" id="CHEBI:30616"/>
    </ligand>
</feature>
<evidence type="ECO:0000259" key="14">
    <source>
        <dbReference type="PROSITE" id="PS51217"/>
    </source>
</evidence>
<evidence type="ECO:0000256" key="1">
    <source>
        <dbReference type="ARBA" id="ARBA00009922"/>
    </source>
</evidence>
<evidence type="ECO:0000256" key="4">
    <source>
        <dbReference type="ARBA" id="ARBA00022806"/>
    </source>
</evidence>
<dbReference type="InterPro" id="IPR016195">
    <property type="entry name" value="Pol/histidinol_Pase-like"/>
</dbReference>
<dbReference type="InterPro" id="IPR014016">
    <property type="entry name" value="UvrD-like_ATP-bd"/>
</dbReference>
<comment type="similarity">
    <text evidence="1">Belongs to the helicase family. UvrD subfamily.</text>
</comment>
<evidence type="ECO:0000256" key="10">
    <source>
        <dbReference type="ARBA" id="ARBA00048988"/>
    </source>
</evidence>
<dbReference type="CDD" id="cd19067">
    <property type="entry name" value="PfuEndoQ-like"/>
    <property type="match status" value="1"/>
</dbReference>
<keyword evidence="16" id="KW-1185">Reference proteome</keyword>
<dbReference type="InterPro" id="IPR014017">
    <property type="entry name" value="DNA_helicase_UvrD-like_C"/>
</dbReference>
<comment type="catalytic activity">
    <reaction evidence="8">
        <text>Couples ATP hydrolysis with the unwinding of duplex DNA by translocating in the 3'-5' direction.</text>
        <dbReference type="EC" id="5.6.2.4"/>
    </reaction>
</comment>
<dbReference type="PANTHER" id="PTHR11070:SF2">
    <property type="entry name" value="ATP-DEPENDENT DNA HELICASE SRS2"/>
    <property type="match status" value="1"/>
</dbReference>
<evidence type="ECO:0000313" key="16">
    <source>
        <dbReference type="Proteomes" id="UP001489509"/>
    </source>
</evidence>
<evidence type="ECO:0000256" key="6">
    <source>
        <dbReference type="ARBA" id="ARBA00023125"/>
    </source>
</evidence>
<dbReference type="RefSeq" id="WP_349217803.1">
    <property type="nucleotide sequence ID" value="NZ_JBBMFD010000001.1"/>
</dbReference>
<dbReference type="PROSITE" id="PS51217">
    <property type="entry name" value="UVRD_HELICASE_CTER"/>
    <property type="match status" value="1"/>
</dbReference>
<comment type="catalytic activity">
    <reaction evidence="10">
        <text>ATP + H2O = ADP + phosphate + H(+)</text>
        <dbReference type="Rhea" id="RHEA:13065"/>
        <dbReference type="ChEBI" id="CHEBI:15377"/>
        <dbReference type="ChEBI" id="CHEBI:15378"/>
        <dbReference type="ChEBI" id="CHEBI:30616"/>
        <dbReference type="ChEBI" id="CHEBI:43474"/>
        <dbReference type="ChEBI" id="CHEBI:456216"/>
        <dbReference type="EC" id="5.6.2.4"/>
    </reaction>
</comment>
<evidence type="ECO:0000256" key="3">
    <source>
        <dbReference type="ARBA" id="ARBA00022801"/>
    </source>
</evidence>
<keyword evidence="3 11" id="KW-0378">Hydrolase</keyword>
<dbReference type="SUPFAM" id="SSF52540">
    <property type="entry name" value="P-loop containing nucleoside triphosphate hydrolases"/>
    <property type="match status" value="1"/>
</dbReference>
<keyword evidence="6" id="KW-0238">DNA-binding</keyword>
<evidence type="ECO:0000256" key="7">
    <source>
        <dbReference type="ARBA" id="ARBA00023235"/>
    </source>
</evidence>
<reference evidence="15 16" key="1">
    <citation type="submission" date="2024-03" db="EMBL/GenBank/DDBJ databases">
        <title>Human intestinal bacterial collection.</title>
        <authorList>
            <person name="Pauvert C."/>
            <person name="Hitch T.C.A."/>
            <person name="Clavel T."/>
        </authorList>
    </citation>
    <scope>NUCLEOTIDE SEQUENCE [LARGE SCALE GENOMIC DNA]</scope>
    <source>
        <strain evidence="15 16">CLA-JM-H44</strain>
    </source>
</reference>
<dbReference type="CDD" id="cd18807">
    <property type="entry name" value="SF1_C_UvrD"/>
    <property type="match status" value="1"/>
</dbReference>
<dbReference type="SUPFAM" id="SSF89550">
    <property type="entry name" value="PHP domain-like"/>
    <property type="match status" value="1"/>
</dbReference>
<evidence type="ECO:0000256" key="9">
    <source>
        <dbReference type="ARBA" id="ARBA00034808"/>
    </source>
</evidence>
<keyword evidence="4 11" id="KW-0347">Helicase</keyword>
<evidence type="ECO:0000256" key="8">
    <source>
        <dbReference type="ARBA" id="ARBA00034617"/>
    </source>
</evidence>
<feature type="domain" description="UvrD-like helicase ATP-binding" evidence="13">
    <location>
        <begin position="466"/>
        <end position="727"/>
    </location>
</feature>
<comment type="caution">
    <text evidence="15">The sequence shown here is derived from an EMBL/GenBank/DDBJ whole genome shotgun (WGS) entry which is preliminary data.</text>
</comment>
<evidence type="ECO:0000259" key="13">
    <source>
        <dbReference type="PROSITE" id="PS51198"/>
    </source>
</evidence>
<keyword evidence="2 11" id="KW-0547">Nucleotide-binding</keyword>
<evidence type="ECO:0000256" key="2">
    <source>
        <dbReference type="ARBA" id="ARBA00022741"/>
    </source>
</evidence>
<keyword evidence="7" id="KW-0413">Isomerase</keyword>
<dbReference type="Proteomes" id="UP001489509">
    <property type="component" value="Unassembled WGS sequence"/>
</dbReference>
<evidence type="ECO:0000256" key="12">
    <source>
        <dbReference type="SAM" id="MobiDB-lite"/>
    </source>
</evidence>
<evidence type="ECO:0000256" key="11">
    <source>
        <dbReference type="PROSITE-ProRule" id="PRU00560"/>
    </source>
</evidence>
<feature type="region of interest" description="Disordered" evidence="12">
    <location>
        <begin position="429"/>
        <end position="465"/>
    </location>
</feature>
<dbReference type="Gene3D" id="1.10.10.160">
    <property type="match status" value="1"/>
</dbReference>
<evidence type="ECO:0000313" key="15">
    <source>
        <dbReference type="EMBL" id="MEQ2439545.1"/>
    </source>
</evidence>
<dbReference type="PANTHER" id="PTHR11070">
    <property type="entry name" value="UVRD / RECB / PCRA DNA HELICASE FAMILY MEMBER"/>
    <property type="match status" value="1"/>
</dbReference>
<accession>A0ABV1DYI9</accession>
<dbReference type="Pfam" id="PF00580">
    <property type="entry name" value="UvrD-helicase"/>
    <property type="match status" value="1"/>
</dbReference>
<dbReference type="InterPro" id="IPR000212">
    <property type="entry name" value="DNA_helicase_UvrD/REP"/>
</dbReference>
<dbReference type="Pfam" id="PF13361">
    <property type="entry name" value="UvrD_C"/>
    <property type="match status" value="2"/>
</dbReference>
<organism evidence="15 16">
    <name type="scientific">Solibaculum intestinale</name>
    <dbReference type="NCBI Taxonomy" id="3133165"/>
    <lineage>
        <taxon>Bacteria</taxon>
        <taxon>Bacillati</taxon>
        <taxon>Bacillota</taxon>
        <taxon>Clostridia</taxon>
        <taxon>Eubacteriales</taxon>
        <taxon>Oscillospiraceae</taxon>
        <taxon>Solibaculum</taxon>
    </lineage>
</organism>
<dbReference type="Gene3D" id="1.10.486.10">
    <property type="entry name" value="PCRA, domain 4"/>
    <property type="match status" value="1"/>
</dbReference>
<proteinExistence type="inferred from homology"/>
<dbReference type="Gene3D" id="3.20.20.140">
    <property type="entry name" value="Metal-dependent hydrolases"/>
    <property type="match status" value="1"/>
</dbReference>